<gene>
    <name evidence="1" type="ORF">DSM02_3206</name>
</gene>
<keyword evidence="2" id="KW-1185">Reference proteome</keyword>
<sequence>MKAFIYSVCMFVFLLFGVGQTTYGFSSETTSLQKHNTSNHTAVIEHANDKAVTVEQLTLEAPEVSVSVELQQPQTDRFSSFSGSGKYPYPFALSDDSKYLERSLFINPSCARLVLIFPFHLFP</sequence>
<comment type="caution">
    <text evidence="1">The sequence shown here is derived from an EMBL/GenBank/DDBJ whole genome shotgun (WGS) entry which is preliminary data.</text>
</comment>
<reference evidence="1 2" key="1">
    <citation type="submission" date="2018-07" db="EMBL/GenBank/DDBJ databases">
        <title>Leeuwenhoekiella genomics.</title>
        <authorList>
            <person name="Tahon G."/>
            <person name="Willems A."/>
        </authorList>
    </citation>
    <scope>NUCLEOTIDE SEQUENCE [LARGE SCALE GENOMIC DNA]</scope>
    <source>
        <strain evidence="1 2">LMG 29608</strain>
    </source>
</reference>
<dbReference type="AlphaFoldDB" id="A0A4Q0NYR2"/>
<dbReference type="Proteomes" id="UP000289859">
    <property type="component" value="Unassembled WGS sequence"/>
</dbReference>
<protein>
    <submittedName>
        <fullName evidence="1">Uncharacterized protein</fullName>
    </submittedName>
</protein>
<evidence type="ECO:0000313" key="1">
    <source>
        <dbReference type="EMBL" id="RXG17108.1"/>
    </source>
</evidence>
<organism evidence="1 2">
    <name type="scientific">Leeuwenhoekiella polynyae</name>
    <dbReference type="NCBI Taxonomy" id="1550906"/>
    <lineage>
        <taxon>Bacteria</taxon>
        <taxon>Pseudomonadati</taxon>
        <taxon>Bacteroidota</taxon>
        <taxon>Flavobacteriia</taxon>
        <taxon>Flavobacteriales</taxon>
        <taxon>Flavobacteriaceae</taxon>
        <taxon>Leeuwenhoekiella</taxon>
    </lineage>
</organism>
<name>A0A4Q0NYR2_9FLAO</name>
<accession>A0A4Q0NYR2</accession>
<dbReference type="EMBL" id="QOVK01000018">
    <property type="protein sequence ID" value="RXG17108.1"/>
    <property type="molecule type" value="Genomic_DNA"/>
</dbReference>
<proteinExistence type="predicted"/>
<evidence type="ECO:0000313" key="2">
    <source>
        <dbReference type="Proteomes" id="UP000289859"/>
    </source>
</evidence>